<dbReference type="InterPro" id="IPR027417">
    <property type="entry name" value="P-loop_NTPase"/>
</dbReference>
<dbReference type="Proteomes" id="UP000270649">
    <property type="component" value="Unassembled WGS sequence"/>
</dbReference>
<dbReference type="Gene3D" id="3.40.50.300">
    <property type="entry name" value="P-loop containing nucleotide triphosphate hydrolases"/>
    <property type="match status" value="1"/>
</dbReference>
<dbReference type="SUPFAM" id="SSF52540">
    <property type="entry name" value="P-loop containing nucleoside triphosphate hydrolases"/>
    <property type="match status" value="1"/>
</dbReference>
<gene>
    <name evidence="1" type="ORF">D9543_09640</name>
</gene>
<dbReference type="AlphaFoldDB" id="A0A3M0FWX9"/>
<accession>A0A3M0FWX9</accession>
<protein>
    <submittedName>
        <fullName evidence="1">Uncharacterized protein</fullName>
    </submittedName>
</protein>
<dbReference type="NCBIfam" id="NF005115">
    <property type="entry name" value="PRK06547.1"/>
    <property type="match status" value="1"/>
</dbReference>
<reference evidence="1 2" key="1">
    <citation type="submission" date="2018-10" db="EMBL/GenBank/DDBJ databases">
        <title>Corynebacterium macginleyi genome sequencing and assembly of the type strain and two clinical samples.</title>
        <authorList>
            <person name="Bernier A.-M."/>
            <person name="Bernard K."/>
        </authorList>
    </citation>
    <scope>NUCLEOTIDE SEQUENCE [LARGE SCALE GENOMIC DNA]</scope>
    <source>
        <strain evidence="1 2">NML 120205</strain>
    </source>
</reference>
<evidence type="ECO:0000313" key="2">
    <source>
        <dbReference type="Proteomes" id="UP000270649"/>
    </source>
</evidence>
<name>A0A3M0FWX9_9CORY</name>
<evidence type="ECO:0000313" key="1">
    <source>
        <dbReference type="EMBL" id="RMB57280.1"/>
    </source>
</evidence>
<dbReference type="EMBL" id="REGC01000015">
    <property type="protein sequence ID" value="RMB57280.1"/>
    <property type="molecule type" value="Genomic_DNA"/>
</dbReference>
<dbReference type="RefSeq" id="WP_121928138.1">
    <property type="nucleotide sequence ID" value="NZ_JAACBU010000051.1"/>
</dbReference>
<comment type="caution">
    <text evidence="1">The sequence shown here is derived from an EMBL/GenBank/DDBJ whole genome shotgun (WGS) entry which is preliminary data.</text>
</comment>
<proteinExistence type="predicted"/>
<organism evidence="1 2">
    <name type="scientific">Corynebacterium macginleyi</name>
    <dbReference type="NCBI Taxonomy" id="38290"/>
    <lineage>
        <taxon>Bacteria</taxon>
        <taxon>Bacillati</taxon>
        <taxon>Actinomycetota</taxon>
        <taxon>Actinomycetes</taxon>
        <taxon>Mycobacteriales</taxon>
        <taxon>Corynebacteriaceae</taxon>
        <taxon>Corynebacterium</taxon>
    </lineage>
</organism>
<sequence>MDIDAAQAHLLEDIVKLAASRKRAFKPITVLIDGPSGSGKTWTSAALADRTHWRVVHLDEFYPGWHGLEKGSEMVGEQVLRTMNPGYWRWDWESNCPGDWASLDVRDDLIVEGVGSVTADNIAAAKKRGAVVTVRIDGPREQRYERAIAREPAYEKWFTTWEEQEKSYFFSKAAEPDLAWEWR</sequence>